<dbReference type="GO" id="GO:0008641">
    <property type="term" value="F:ubiquitin-like modifier activating enzyme activity"/>
    <property type="evidence" value="ECO:0007669"/>
    <property type="project" value="InterPro"/>
</dbReference>
<dbReference type="InterPro" id="IPR045886">
    <property type="entry name" value="ThiF/MoeB/HesA"/>
</dbReference>
<sequence>MTEEDIFLHERLFGDISMHAQKTVTICGAGAIGSYLSLLLTSQGFLNLRVIDKDRVEERNIGTQLFTRQDLRGYKADALRKYHYKKCKARIEPYTVELTYENATSLLKSSDLVIDVFDNSKSRRIVKEACEELNIPCIHAGMSASADGYSEVCWNEKYNVPDDSGFGLCNYPLALNLVWMTVTLIAEATICFFHKAENKSYCFSLGDFKVRET</sequence>
<organism evidence="2">
    <name type="scientific">marine sediment metagenome</name>
    <dbReference type="NCBI Taxonomy" id="412755"/>
    <lineage>
        <taxon>unclassified sequences</taxon>
        <taxon>metagenomes</taxon>
        <taxon>ecological metagenomes</taxon>
    </lineage>
</organism>
<dbReference type="Gene3D" id="3.40.50.720">
    <property type="entry name" value="NAD(P)-binding Rossmann-like Domain"/>
    <property type="match status" value="1"/>
</dbReference>
<evidence type="ECO:0000259" key="1">
    <source>
        <dbReference type="Pfam" id="PF00899"/>
    </source>
</evidence>
<dbReference type="SUPFAM" id="SSF69572">
    <property type="entry name" value="Activating enzymes of the ubiquitin-like proteins"/>
    <property type="match status" value="1"/>
</dbReference>
<feature type="domain" description="THIF-type NAD/FAD binding fold" evidence="1">
    <location>
        <begin position="22"/>
        <end position="144"/>
    </location>
</feature>
<dbReference type="PANTHER" id="PTHR10953:SF102">
    <property type="entry name" value="ADENYLYLTRANSFERASE AND SULFURTRANSFERASE MOCS3"/>
    <property type="match status" value="1"/>
</dbReference>
<proteinExistence type="predicted"/>
<protein>
    <recommendedName>
        <fullName evidence="1">THIF-type NAD/FAD binding fold domain-containing protein</fullName>
    </recommendedName>
</protein>
<dbReference type="CDD" id="cd01483">
    <property type="entry name" value="E1_enzyme_family"/>
    <property type="match status" value="1"/>
</dbReference>
<dbReference type="GO" id="GO:0016779">
    <property type="term" value="F:nucleotidyltransferase activity"/>
    <property type="evidence" value="ECO:0007669"/>
    <property type="project" value="TreeGrafter"/>
</dbReference>
<gene>
    <name evidence="2" type="ORF">S03H2_19207</name>
</gene>
<evidence type="ECO:0000313" key="2">
    <source>
        <dbReference type="EMBL" id="GAH44203.1"/>
    </source>
</evidence>
<dbReference type="EMBL" id="BARU01010016">
    <property type="protein sequence ID" value="GAH44203.1"/>
    <property type="molecule type" value="Genomic_DNA"/>
</dbReference>
<reference evidence="2" key="1">
    <citation type="journal article" date="2014" name="Front. Microbiol.">
        <title>High frequency of phylogenetically diverse reductive dehalogenase-homologous genes in deep subseafloor sedimentary metagenomes.</title>
        <authorList>
            <person name="Kawai M."/>
            <person name="Futagami T."/>
            <person name="Toyoda A."/>
            <person name="Takaki Y."/>
            <person name="Nishi S."/>
            <person name="Hori S."/>
            <person name="Arai W."/>
            <person name="Tsubouchi T."/>
            <person name="Morono Y."/>
            <person name="Uchiyama I."/>
            <person name="Ito T."/>
            <person name="Fujiyama A."/>
            <person name="Inagaki F."/>
            <person name="Takami H."/>
        </authorList>
    </citation>
    <scope>NUCLEOTIDE SEQUENCE</scope>
    <source>
        <strain evidence="2">Expedition CK06-06</strain>
    </source>
</reference>
<comment type="caution">
    <text evidence="2">The sequence shown here is derived from an EMBL/GenBank/DDBJ whole genome shotgun (WGS) entry which is preliminary data.</text>
</comment>
<accession>X1HFW7</accession>
<dbReference type="PANTHER" id="PTHR10953">
    <property type="entry name" value="UBIQUITIN-ACTIVATING ENZYME E1"/>
    <property type="match status" value="1"/>
</dbReference>
<dbReference type="InterPro" id="IPR035985">
    <property type="entry name" value="Ubiquitin-activating_enz"/>
</dbReference>
<dbReference type="InterPro" id="IPR000594">
    <property type="entry name" value="ThiF_NAD_FAD-bd"/>
</dbReference>
<dbReference type="GO" id="GO:0005737">
    <property type="term" value="C:cytoplasm"/>
    <property type="evidence" value="ECO:0007669"/>
    <property type="project" value="TreeGrafter"/>
</dbReference>
<dbReference type="GO" id="GO:0004792">
    <property type="term" value="F:thiosulfate-cyanide sulfurtransferase activity"/>
    <property type="evidence" value="ECO:0007669"/>
    <property type="project" value="TreeGrafter"/>
</dbReference>
<name>X1HFW7_9ZZZZ</name>
<dbReference type="AlphaFoldDB" id="X1HFW7"/>
<dbReference type="Pfam" id="PF00899">
    <property type="entry name" value="ThiF"/>
    <property type="match status" value="1"/>
</dbReference>